<dbReference type="InterPro" id="IPR021729">
    <property type="entry name" value="DUF3298"/>
</dbReference>
<feature type="domain" description="Deacetylase PdaC" evidence="3">
    <location>
        <begin position="112"/>
        <end position="208"/>
    </location>
</feature>
<dbReference type="HOGENOM" id="CLU_899198_0_0_7"/>
<dbReference type="Proteomes" id="UP000002407">
    <property type="component" value="Chromosome"/>
</dbReference>
<proteinExistence type="predicted"/>
<feature type="signal peptide" evidence="1">
    <location>
        <begin position="1"/>
        <end position="17"/>
    </location>
</feature>
<reference evidence="5" key="1">
    <citation type="submission" date="2007-07" db="EMBL/GenBank/DDBJ databases">
        <title>Complete genome sequence of Campylobacter hominis ATCC BAA-381, a commensal isolated from the human gastrointestinal tract.</title>
        <authorList>
            <person name="Fouts D.E."/>
            <person name="Mongodin E.F."/>
            <person name="Puiu D."/>
            <person name="Sebastian Y."/>
            <person name="Miller W.G."/>
            <person name="Mandrell R.E."/>
            <person name="Nelson K.E."/>
        </authorList>
    </citation>
    <scope>NUCLEOTIDE SEQUENCE [LARGE SCALE GENOMIC DNA]</scope>
    <source>
        <strain evidence="5">ATCC BAA-381 / LMG 19568 / NCTC 13146 / CH001A</strain>
    </source>
</reference>
<evidence type="ECO:0008006" key="6">
    <source>
        <dbReference type="Google" id="ProtNLM"/>
    </source>
</evidence>
<evidence type="ECO:0000259" key="3">
    <source>
        <dbReference type="Pfam" id="PF13739"/>
    </source>
</evidence>
<evidence type="ECO:0000313" key="4">
    <source>
        <dbReference type="EMBL" id="ABS51333.1"/>
    </source>
</evidence>
<evidence type="ECO:0000259" key="2">
    <source>
        <dbReference type="Pfam" id="PF11738"/>
    </source>
</evidence>
<dbReference type="Gene3D" id="3.30.565.40">
    <property type="entry name" value="Fervidobacterium nodosum Rt17-B1 like"/>
    <property type="match status" value="1"/>
</dbReference>
<dbReference type="EMBL" id="CP000776">
    <property type="protein sequence ID" value="ABS51333.1"/>
    <property type="molecule type" value="Genomic_DNA"/>
</dbReference>
<dbReference type="AlphaFoldDB" id="A7I372"/>
<gene>
    <name evidence="4" type="ordered locus">CHAB381_1420</name>
</gene>
<organism evidence="4 5">
    <name type="scientific">Campylobacter hominis (strain ATCC BAA-381 / DSM 21671 / CCUG 45161 / LMG 19568 / NCTC 13146 / CH001A)</name>
    <dbReference type="NCBI Taxonomy" id="360107"/>
    <lineage>
        <taxon>Bacteria</taxon>
        <taxon>Pseudomonadati</taxon>
        <taxon>Campylobacterota</taxon>
        <taxon>Epsilonproteobacteria</taxon>
        <taxon>Campylobacterales</taxon>
        <taxon>Campylobacteraceae</taxon>
        <taxon>Campylobacter</taxon>
    </lineage>
</organism>
<sequence length="309" mass="35461">MRKTLFLFLFCTCFAFADIVTTEGASYIFKGDGGEIYFDVYKDGAKVSGHMFSGAKTYEFDGENVKFDGEKLKIDENSDLTLKLNDKELKVSLNSPDEHRNLNMKMYKRYSILSFNAENQPDFDKKGNYSLDISKNVTPDNALEYFKTKKDMEKEYRALKFERENSVDKDEIDSVYSVSSDERVFYENNKLLVLLESSYIYTGGAHGMGVESYYVLIGKKQISIDDLLKNSGDEKLRSMIWDKIKDVAFEEVKNEFKISDNFYISPNGVTFVYAPYEVAAYAYGSVKAHFTFDEISPFLKDGIKKALKI</sequence>
<feature type="domain" description="DUF3298" evidence="2">
    <location>
        <begin position="226"/>
        <end position="292"/>
    </location>
</feature>
<keyword evidence="5" id="KW-1185">Reference proteome</keyword>
<keyword evidence="1" id="KW-0732">Signal</keyword>
<evidence type="ECO:0000313" key="5">
    <source>
        <dbReference type="Proteomes" id="UP000002407"/>
    </source>
</evidence>
<dbReference type="eggNOG" id="ENOG5030HQU">
    <property type="taxonomic scope" value="Bacteria"/>
</dbReference>
<protein>
    <recommendedName>
        <fullName evidence="6">DUF3298 domain-containing protein</fullName>
    </recommendedName>
</protein>
<dbReference type="KEGG" id="cha:CHAB381_1420"/>
<dbReference type="InterPro" id="IPR025303">
    <property type="entry name" value="PdaC"/>
</dbReference>
<feature type="chain" id="PRO_5002709881" description="DUF3298 domain-containing protein" evidence="1">
    <location>
        <begin position="18"/>
        <end position="309"/>
    </location>
</feature>
<dbReference type="Pfam" id="PF11738">
    <property type="entry name" value="DUF3298"/>
    <property type="match status" value="1"/>
</dbReference>
<dbReference type="STRING" id="360107.CHAB381_1420"/>
<name>A7I372_CAMHC</name>
<dbReference type="RefSeq" id="WP_012109266.1">
    <property type="nucleotide sequence ID" value="NC_009714.1"/>
</dbReference>
<dbReference type="Gene3D" id="3.90.640.20">
    <property type="entry name" value="Heat-shock cognate protein, ATPase"/>
    <property type="match status" value="1"/>
</dbReference>
<evidence type="ECO:0000256" key="1">
    <source>
        <dbReference type="SAM" id="SignalP"/>
    </source>
</evidence>
<dbReference type="InterPro" id="IPR037126">
    <property type="entry name" value="PdaC/RsiV-like_sf"/>
</dbReference>
<accession>A7I372</accession>
<dbReference type="Pfam" id="PF13739">
    <property type="entry name" value="PdaC"/>
    <property type="match status" value="1"/>
</dbReference>